<dbReference type="InterPro" id="IPR007110">
    <property type="entry name" value="Ig-like_dom"/>
</dbReference>
<keyword evidence="2 5" id="KW-0472">Membrane</keyword>
<evidence type="ECO:0000256" key="4">
    <source>
        <dbReference type="SAM" id="MobiDB-lite"/>
    </source>
</evidence>
<reference evidence="7" key="1">
    <citation type="submission" date="2025-08" db="UniProtKB">
        <authorList>
            <consortium name="Ensembl"/>
        </authorList>
    </citation>
    <scope>IDENTIFICATION</scope>
</reference>
<dbReference type="AlphaFoldDB" id="A0A8C8S426"/>
<dbReference type="InterPro" id="IPR003599">
    <property type="entry name" value="Ig_sub"/>
</dbReference>
<organism evidence="7 8">
    <name type="scientific">Pelusios castaneus</name>
    <name type="common">West African mud turtle</name>
    <dbReference type="NCBI Taxonomy" id="367368"/>
    <lineage>
        <taxon>Eukaryota</taxon>
        <taxon>Metazoa</taxon>
        <taxon>Chordata</taxon>
        <taxon>Craniata</taxon>
        <taxon>Vertebrata</taxon>
        <taxon>Euteleostomi</taxon>
        <taxon>Archelosauria</taxon>
        <taxon>Testudinata</taxon>
        <taxon>Testudines</taxon>
        <taxon>Pleurodira</taxon>
        <taxon>Pelomedusidae</taxon>
        <taxon>Pelusios</taxon>
    </lineage>
</organism>
<dbReference type="GO" id="GO:0009986">
    <property type="term" value="C:cell surface"/>
    <property type="evidence" value="ECO:0007669"/>
    <property type="project" value="TreeGrafter"/>
</dbReference>
<evidence type="ECO:0000256" key="1">
    <source>
        <dbReference type="ARBA" id="ARBA00004370"/>
    </source>
</evidence>
<dbReference type="Pfam" id="PF22705">
    <property type="entry name" value="C2-set_3"/>
    <property type="match status" value="1"/>
</dbReference>
<dbReference type="GO" id="GO:0098609">
    <property type="term" value="P:cell-cell adhesion"/>
    <property type="evidence" value="ECO:0007669"/>
    <property type="project" value="TreeGrafter"/>
</dbReference>
<sequence length="372" mass="40948">MDSLQKCIPFIFILFTSLTGFGFGYSIINGPTNATVLAGSVARFNCTVSQGWSIIIWLLNASPVLSALNPGGASVTMNRFTQQNYTSGSDFTSELIIHNVQLNDSGKIECSVQTSAPMSYAYLSVQVNGSLVIKDHDLTVRKNETIEIVCEALGWSPAPDMTWMINNSFVDKSSYVTNHSQGSNDLHNEVSTLTWTLMANETLTCSAYIEALPKPQNATVTLIVHDSLEENGNQEDSARTRTIILAVTLSLGFLLLIIIILIIICCCLRNKKESTYQKELKKVSTKKTNDGSVKTSGHENSGYSPEDSGDKKQMPRISSLPQMASSFYHPEQGLEVNSPPEVPFKVQQSRVSPRRPAEYPVNPRKIRNVTLV</sequence>
<dbReference type="SUPFAM" id="SSF48726">
    <property type="entry name" value="Immunoglobulin"/>
    <property type="match status" value="2"/>
</dbReference>
<feature type="domain" description="Ig-like" evidence="6">
    <location>
        <begin position="9"/>
        <end position="124"/>
    </location>
</feature>
<name>A0A8C8S426_9SAUR</name>
<comment type="subcellular location">
    <subcellularLocation>
        <location evidence="1">Membrane</location>
    </subcellularLocation>
</comment>
<keyword evidence="5" id="KW-1133">Transmembrane helix</keyword>
<protein>
    <submittedName>
        <fullName evidence="7">Immunoglobulin superfamily member 5</fullName>
    </submittedName>
</protein>
<feature type="region of interest" description="Disordered" evidence="4">
    <location>
        <begin position="279"/>
        <end position="362"/>
    </location>
</feature>
<feature type="transmembrane region" description="Helical" evidence="5">
    <location>
        <begin position="243"/>
        <end position="268"/>
    </location>
</feature>
<evidence type="ECO:0000256" key="3">
    <source>
        <dbReference type="ARBA" id="ARBA00023319"/>
    </source>
</evidence>
<dbReference type="Ensembl" id="ENSPCET00000016213.1">
    <property type="protein sequence ID" value="ENSPCEP00000015658.1"/>
    <property type="gene ID" value="ENSPCEG00000012365.1"/>
</dbReference>
<dbReference type="GO" id="GO:0005923">
    <property type="term" value="C:bicellular tight junction"/>
    <property type="evidence" value="ECO:0007669"/>
    <property type="project" value="TreeGrafter"/>
</dbReference>
<evidence type="ECO:0000256" key="2">
    <source>
        <dbReference type="ARBA" id="ARBA00023136"/>
    </source>
</evidence>
<accession>A0A8C8S426</accession>
<evidence type="ECO:0000313" key="7">
    <source>
        <dbReference type="Ensembl" id="ENSPCEP00000015658.1"/>
    </source>
</evidence>
<dbReference type="InterPro" id="IPR053896">
    <property type="entry name" value="BTN3A2-like_Ig-C"/>
</dbReference>
<keyword evidence="5" id="KW-0812">Transmembrane</keyword>
<feature type="domain" description="Ig-like" evidence="6">
    <location>
        <begin position="129"/>
        <end position="221"/>
    </location>
</feature>
<dbReference type="PANTHER" id="PTHR44991:SF1">
    <property type="entry name" value="IMMUNOGLOBULIN SUPERFAMILY MEMBER 5"/>
    <property type="match status" value="1"/>
</dbReference>
<dbReference type="InterPro" id="IPR036179">
    <property type="entry name" value="Ig-like_dom_sf"/>
</dbReference>
<evidence type="ECO:0000313" key="8">
    <source>
        <dbReference type="Proteomes" id="UP000694393"/>
    </source>
</evidence>
<dbReference type="Proteomes" id="UP000694393">
    <property type="component" value="Unplaced"/>
</dbReference>
<keyword evidence="8" id="KW-1185">Reference proteome</keyword>
<evidence type="ECO:0000259" key="6">
    <source>
        <dbReference type="PROSITE" id="PS50835"/>
    </source>
</evidence>
<proteinExistence type="predicted"/>
<reference evidence="7" key="2">
    <citation type="submission" date="2025-09" db="UniProtKB">
        <authorList>
            <consortium name="Ensembl"/>
        </authorList>
    </citation>
    <scope>IDENTIFICATION</scope>
</reference>
<dbReference type="PANTHER" id="PTHR44991">
    <property type="entry name" value="IMMUNOGLOBULIN SUPERFAMILY MEMBER 5"/>
    <property type="match status" value="1"/>
</dbReference>
<feature type="transmembrane region" description="Helical" evidence="5">
    <location>
        <begin position="7"/>
        <end position="28"/>
    </location>
</feature>
<dbReference type="Gene3D" id="2.60.40.10">
    <property type="entry name" value="Immunoglobulins"/>
    <property type="match status" value="2"/>
</dbReference>
<keyword evidence="3" id="KW-0393">Immunoglobulin domain</keyword>
<evidence type="ECO:0000256" key="5">
    <source>
        <dbReference type="SAM" id="Phobius"/>
    </source>
</evidence>
<feature type="compositionally biased region" description="Polar residues" evidence="4">
    <location>
        <begin position="290"/>
        <end position="303"/>
    </location>
</feature>
<dbReference type="SMART" id="SM00409">
    <property type="entry name" value="IG"/>
    <property type="match status" value="2"/>
</dbReference>
<dbReference type="InterPro" id="IPR013783">
    <property type="entry name" value="Ig-like_fold"/>
</dbReference>
<dbReference type="PROSITE" id="PS50835">
    <property type="entry name" value="IG_LIKE"/>
    <property type="match status" value="2"/>
</dbReference>